<dbReference type="PIRSF" id="PIRSF029883">
    <property type="entry name" value="KdgF"/>
    <property type="match status" value="1"/>
</dbReference>
<dbReference type="EMBL" id="SEWY01000002">
    <property type="protein sequence ID" value="TBH74522.1"/>
    <property type="molecule type" value="Genomic_DNA"/>
</dbReference>
<dbReference type="InterPro" id="IPR052535">
    <property type="entry name" value="Bacilysin_H2HPP_isomerase"/>
</dbReference>
<keyword evidence="3" id="KW-1185">Reference proteome</keyword>
<dbReference type="Proteomes" id="UP000293583">
    <property type="component" value="Unassembled WGS sequence"/>
</dbReference>
<dbReference type="Gene3D" id="2.60.120.10">
    <property type="entry name" value="Jelly Rolls"/>
    <property type="match status" value="1"/>
</dbReference>
<dbReference type="InterPro" id="IPR011051">
    <property type="entry name" value="RmlC_Cupin_sf"/>
</dbReference>
<dbReference type="InterPro" id="IPR014710">
    <property type="entry name" value="RmlC-like_jellyroll"/>
</dbReference>
<evidence type="ECO:0000313" key="3">
    <source>
        <dbReference type="Proteomes" id="UP000293583"/>
    </source>
</evidence>
<dbReference type="OrthoDB" id="9811153at2"/>
<sequence length="121" mass="13536">MSKSPLSKAPLNRTNWIADADIEWEILDESCKRKIMAYNDGLMIVKVHFKKGGIGAIHQHIHTQGSYVESGVFEVIIGEEKKILKQGDVFFIPPSIDHGVVALEEGVLVDSFNPMRADFIQ</sequence>
<dbReference type="RefSeq" id="WP_130922972.1">
    <property type="nucleotide sequence ID" value="NZ_JAANOL010000002.1"/>
</dbReference>
<protein>
    <submittedName>
        <fullName evidence="2">Cupin domain-containing protein</fullName>
    </submittedName>
</protein>
<accession>A0A4Q9BE99</accession>
<organism evidence="2 3">
    <name type="scientific">Aquirufa antheringensis</name>
    <dbReference type="NCBI Taxonomy" id="2516559"/>
    <lineage>
        <taxon>Bacteria</taxon>
        <taxon>Pseudomonadati</taxon>
        <taxon>Bacteroidota</taxon>
        <taxon>Cytophagia</taxon>
        <taxon>Cytophagales</taxon>
        <taxon>Flectobacillaceae</taxon>
        <taxon>Aquirufa</taxon>
    </lineage>
</organism>
<dbReference type="PANTHER" id="PTHR40112">
    <property type="entry name" value="H2HPP ISOMERASE"/>
    <property type="match status" value="1"/>
</dbReference>
<gene>
    <name evidence="2" type="ORF">EWU20_05100</name>
</gene>
<dbReference type="PANTHER" id="PTHR40112:SF1">
    <property type="entry name" value="H2HPP ISOMERASE"/>
    <property type="match status" value="1"/>
</dbReference>
<dbReference type="InterPro" id="IPR013096">
    <property type="entry name" value="Cupin_2"/>
</dbReference>
<evidence type="ECO:0000259" key="1">
    <source>
        <dbReference type="Pfam" id="PF07883"/>
    </source>
</evidence>
<dbReference type="InterPro" id="IPR025499">
    <property type="entry name" value="KdgF"/>
</dbReference>
<proteinExistence type="predicted"/>
<dbReference type="AlphaFoldDB" id="A0A4Q9BE99"/>
<dbReference type="Pfam" id="PF07883">
    <property type="entry name" value="Cupin_2"/>
    <property type="match status" value="1"/>
</dbReference>
<dbReference type="CDD" id="cd02238">
    <property type="entry name" value="cupin_KdgF"/>
    <property type="match status" value="1"/>
</dbReference>
<comment type="caution">
    <text evidence="2">The sequence shown here is derived from an EMBL/GenBank/DDBJ whole genome shotgun (WGS) entry which is preliminary data.</text>
</comment>
<dbReference type="SUPFAM" id="SSF51182">
    <property type="entry name" value="RmlC-like cupins"/>
    <property type="match status" value="1"/>
</dbReference>
<reference evidence="2 3" key="1">
    <citation type="submission" date="2019-02" db="EMBL/GenBank/DDBJ databases">
        <title>Genome of a new Bacteroidetes strain.</title>
        <authorList>
            <person name="Pitt A."/>
        </authorList>
    </citation>
    <scope>NUCLEOTIDE SEQUENCE [LARGE SCALE GENOMIC DNA]</scope>
    <source>
        <strain evidence="2 3">103A-SOEBACH</strain>
    </source>
</reference>
<feature type="domain" description="Cupin type-2" evidence="1">
    <location>
        <begin position="47"/>
        <end position="105"/>
    </location>
</feature>
<evidence type="ECO:0000313" key="2">
    <source>
        <dbReference type="EMBL" id="TBH74522.1"/>
    </source>
</evidence>
<name>A0A4Q9BE99_9BACT</name>